<dbReference type="FunFam" id="3.30.1150.10:FF:000002">
    <property type="entry name" value="Energy transducer TonB"/>
    <property type="match status" value="1"/>
</dbReference>
<evidence type="ECO:0000256" key="6">
    <source>
        <dbReference type="ARBA" id="ARBA00022692"/>
    </source>
</evidence>
<dbReference type="PANTHER" id="PTHR33446">
    <property type="entry name" value="PROTEIN TONB-RELATED"/>
    <property type="match status" value="1"/>
</dbReference>
<evidence type="ECO:0000256" key="4">
    <source>
        <dbReference type="ARBA" id="ARBA00022475"/>
    </source>
</evidence>
<comment type="similarity">
    <text evidence="2">Belongs to the TonB family.</text>
</comment>
<dbReference type="NCBIfam" id="TIGR01352">
    <property type="entry name" value="tonB_Cterm"/>
    <property type="match status" value="1"/>
</dbReference>
<evidence type="ECO:0000313" key="15">
    <source>
        <dbReference type="Proteomes" id="UP000249300"/>
    </source>
</evidence>
<gene>
    <name evidence="12" type="ORF">HQ38_04490</name>
    <name evidence="13" type="ORF">NCTC12858_01127</name>
</gene>
<reference evidence="13 15" key="2">
    <citation type="submission" date="2018-06" db="EMBL/GenBank/DDBJ databases">
        <authorList>
            <consortium name="Pathogen Informatics"/>
            <person name="Doyle S."/>
        </authorList>
    </citation>
    <scope>NUCLEOTIDE SEQUENCE [LARGE SCALE GENOMIC DNA]</scope>
    <source>
        <strain evidence="13 15">NCTC12858</strain>
    </source>
</reference>
<dbReference type="PANTHER" id="PTHR33446:SF2">
    <property type="entry name" value="PROTEIN TONB"/>
    <property type="match status" value="1"/>
</dbReference>
<protein>
    <submittedName>
        <fullName evidence="12">Energy transducer TonB</fullName>
    </submittedName>
    <submittedName>
        <fullName evidence="13">TonB family C-terminal domain</fullName>
    </submittedName>
</protein>
<feature type="domain" description="TonB C-terminal" evidence="11">
    <location>
        <begin position="142"/>
        <end position="233"/>
    </location>
</feature>
<proteinExistence type="inferred from homology"/>
<comment type="subcellular location">
    <subcellularLocation>
        <location evidence="1">Cell inner membrane</location>
        <topology evidence="1">Single-pass membrane protein</topology>
        <orientation evidence="1">Periplasmic side</orientation>
    </subcellularLocation>
</comment>
<keyword evidence="5" id="KW-0997">Cell inner membrane</keyword>
<organism evidence="12 14">
    <name type="scientific">Porphyromonas crevioricanis</name>
    <dbReference type="NCBI Taxonomy" id="393921"/>
    <lineage>
        <taxon>Bacteria</taxon>
        <taxon>Pseudomonadati</taxon>
        <taxon>Bacteroidota</taxon>
        <taxon>Bacteroidia</taxon>
        <taxon>Bacteroidales</taxon>
        <taxon>Porphyromonadaceae</taxon>
        <taxon>Porphyromonas</taxon>
    </lineage>
</organism>
<accession>A0A0A2FV92</accession>
<dbReference type="OrthoDB" id="9814002at2"/>
<dbReference type="KEGG" id="pcre:NCTC12858_01127"/>
<reference evidence="12 14" key="1">
    <citation type="submission" date="2014-08" db="EMBL/GenBank/DDBJ databases">
        <title>Porphyromonas crevioricanis strain:COT-253_OH1447 Genome sequencing.</title>
        <authorList>
            <person name="Wallis C."/>
            <person name="Deusch O."/>
            <person name="O'Flynn C."/>
            <person name="Davis I."/>
            <person name="Jospin G."/>
            <person name="Darling A.E."/>
            <person name="Coil D.A."/>
            <person name="Alexiev A."/>
            <person name="Horsfall A."/>
            <person name="Kirkwood N."/>
            <person name="Harris S."/>
            <person name="Eisen J.A."/>
        </authorList>
    </citation>
    <scope>NUCLEOTIDE SEQUENCE [LARGE SCALE GENOMIC DNA]</scope>
    <source>
        <strain evidence="14">COT-253 OH1447</strain>
        <strain evidence="12">COT-253_OH1447</strain>
    </source>
</reference>
<dbReference type="InterPro" id="IPR051045">
    <property type="entry name" value="TonB-dependent_transducer"/>
</dbReference>
<dbReference type="GO" id="GO:0015031">
    <property type="term" value="P:protein transport"/>
    <property type="evidence" value="ECO:0007669"/>
    <property type="project" value="UniProtKB-KW"/>
</dbReference>
<keyword evidence="8 10" id="KW-1133">Transmembrane helix</keyword>
<evidence type="ECO:0000313" key="13">
    <source>
        <dbReference type="EMBL" id="SQH73281.1"/>
    </source>
</evidence>
<sequence length="233" mass="26167">MEIKKSPKANLEKGKGLSFLLGLVLALSVLYVFLELRSYDKAEAMENDKLNIADIEDTLIVEDPQEEEKQPEPEETKVQEVQLPEEFKVVDNEQKVEKISLVSADENRKLPPPAPVITAPVKEEDDENKVFMIVEQQPEFPGGTAALMKWLSSNVRYPEIAIENNIQGRVIVSFVVEKDGSTTDVKVVRGVDPALDKEAVRLASSMPKWTPGKQRGKPVRTRFTLPVAFQLRN</sequence>
<evidence type="ECO:0000256" key="7">
    <source>
        <dbReference type="ARBA" id="ARBA00022927"/>
    </source>
</evidence>
<evidence type="ECO:0000256" key="2">
    <source>
        <dbReference type="ARBA" id="ARBA00006555"/>
    </source>
</evidence>
<dbReference type="RefSeq" id="WP_023938827.1">
    <property type="nucleotide sequence ID" value="NZ_FUXH01000001.1"/>
</dbReference>
<evidence type="ECO:0000313" key="14">
    <source>
        <dbReference type="Proteomes" id="UP000030136"/>
    </source>
</evidence>
<keyword evidence="15" id="KW-1185">Reference proteome</keyword>
<dbReference type="GO" id="GO:0098797">
    <property type="term" value="C:plasma membrane protein complex"/>
    <property type="evidence" value="ECO:0007669"/>
    <property type="project" value="TreeGrafter"/>
</dbReference>
<dbReference type="GO" id="GO:0055085">
    <property type="term" value="P:transmembrane transport"/>
    <property type="evidence" value="ECO:0007669"/>
    <property type="project" value="InterPro"/>
</dbReference>
<evidence type="ECO:0000256" key="9">
    <source>
        <dbReference type="ARBA" id="ARBA00023136"/>
    </source>
</evidence>
<name>A0A0A2FV92_9PORP</name>
<dbReference type="AlphaFoldDB" id="A0A0A2FV92"/>
<evidence type="ECO:0000256" key="1">
    <source>
        <dbReference type="ARBA" id="ARBA00004383"/>
    </source>
</evidence>
<keyword evidence="3" id="KW-0813">Transport</keyword>
<evidence type="ECO:0000313" key="12">
    <source>
        <dbReference type="EMBL" id="KGN95051.1"/>
    </source>
</evidence>
<keyword evidence="9 10" id="KW-0472">Membrane</keyword>
<dbReference type="Pfam" id="PF03544">
    <property type="entry name" value="TonB_C"/>
    <property type="match status" value="1"/>
</dbReference>
<dbReference type="EMBL" id="LS483447">
    <property type="protein sequence ID" value="SQH73281.1"/>
    <property type="molecule type" value="Genomic_DNA"/>
</dbReference>
<dbReference type="eggNOG" id="COG0810">
    <property type="taxonomic scope" value="Bacteria"/>
</dbReference>
<keyword evidence="6 10" id="KW-0812">Transmembrane</keyword>
<dbReference type="PROSITE" id="PS52015">
    <property type="entry name" value="TONB_CTD"/>
    <property type="match status" value="1"/>
</dbReference>
<dbReference type="InterPro" id="IPR037682">
    <property type="entry name" value="TonB_C"/>
</dbReference>
<evidence type="ECO:0000259" key="11">
    <source>
        <dbReference type="PROSITE" id="PS52015"/>
    </source>
</evidence>
<evidence type="ECO:0000256" key="5">
    <source>
        <dbReference type="ARBA" id="ARBA00022519"/>
    </source>
</evidence>
<keyword evidence="4" id="KW-1003">Cell membrane</keyword>
<feature type="transmembrane region" description="Helical" evidence="10">
    <location>
        <begin position="16"/>
        <end position="34"/>
    </location>
</feature>
<evidence type="ECO:0000256" key="3">
    <source>
        <dbReference type="ARBA" id="ARBA00022448"/>
    </source>
</evidence>
<dbReference type="Gene3D" id="3.30.1150.10">
    <property type="match status" value="1"/>
</dbReference>
<evidence type="ECO:0000256" key="10">
    <source>
        <dbReference type="SAM" id="Phobius"/>
    </source>
</evidence>
<dbReference type="STRING" id="393921.HQ45_02235"/>
<dbReference type="EMBL" id="JQJC01000012">
    <property type="protein sequence ID" value="KGN95051.1"/>
    <property type="molecule type" value="Genomic_DNA"/>
</dbReference>
<dbReference type="Proteomes" id="UP000249300">
    <property type="component" value="Chromosome 1"/>
</dbReference>
<dbReference type="Proteomes" id="UP000030136">
    <property type="component" value="Unassembled WGS sequence"/>
</dbReference>
<evidence type="ECO:0000256" key="8">
    <source>
        <dbReference type="ARBA" id="ARBA00022989"/>
    </source>
</evidence>
<keyword evidence="7" id="KW-0653">Protein transport</keyword>
<dbReference type="InterPro" id="IPR006260">
    <property type="entry name" value="TonB/TolA_C"/>
</dbReference>
<dbReference type="GO" id="GO:0031992">
    <property type="term" value="F:energy transducer activity"/>
    <property type="evidence" value="ECO:0007669"/>
    <property type="project" value="TreeGrafter"/>
</dbReference>
<dbReference type="SUPFAM" id="SSF74653">
    <property type="entry name" value="TolA/TonB C-terminal domain"/>
    <property type="match status" value="1"/>
</dbReference>